<sequence>AFYVPQEGDGFLRRFYHRRILKERAVPDFPEVIQIQTVTGCNARCRFCPNGKTSSELSQGKMEWDLFTTIIDEVVNYTPHRISPYLMNEPLLDKDLPGKIRYIADRKKPGTKICVNTNGSLLDEQLAEQILDSGLDRLVFSVHGITPETYENSMLGLSLKRTLGNINNFLEMQRRKGADRPLVQVTMVNTNIVRDELERCKHYWKQRGIPLNIRGLGNRTNMTVQES</sequence>
<dbReference type="GO" id="GO:0003824">
    <property type="term" value="F:catalytic activity"/>
    <property type="evidence" value="ECO:0007669"/>
    <property type="project" value="InterPro"/>
</dbReference>
<organism evidence="8">
    <name type="scientific">marine sediment metagenome</name>
    <dbReference type="NCBI Taxonomy" id="412755"/>
    <lineage>
        <taxon>unclassified sequences</taxon>
        <taxon>metagenomes</taxon>
        <taxon>ecological metagenomes</taxon>
    </lineage>
</organism>
<comment type="cofactor">
    <cofactor evidence="1">
        <name>[4Fe-4S] cluster</name>
        <dbReference type="ChEBI" id="CHEBI:49883"/>
    </cofactor>
</comment>
<evidence type="ECO:0000313" key="8">
    <source>
        <dbReference type="EMBL" id="GAJ12563.1"/>
    </source>
</evidence>
<evidence type="ECO:0000256" key="3">
    <source>
        <dbReference type="ARBA" id="ARBA00022691"/>
    </source>
</evidence>
<dbReference type="GO" id="GO:0051539">
    <property type="term" value="F:4 iron, 4 sulfur cluster binding"/>
    <property type="evidence" value="ECO:0007669"/>
    <property type="project" value="UniProtKB-KW"/>
</dbReference>
<dbReference type="InterPro" id="IPR007197">
    <property type="entry name" value="rSAM"/>
</dbReference>
<dbReference type="SFLD" id="SFLDS00029">
    <property type="entry name" value="Radical_SAM"/>
    <property type="match status" value="1"/>
</dbReference>
<dbReference type="PANTHER" id="PTHR43787:SF3">
    <property type="entry name" value="ARYLSULFATASE REGULATORY PROTEIN"/>
    <property type="match status" value="1"/>
</dbReference>
<keyword evidence="6" id="KW-0411">Iron-sulfur</keyword>
<accession>X1U4S7</accession>
<dbReference type="PANTHER" id="PTHR43787">
    <property type="entry name" value="FEMO COFACTOR BIOSYNTHESIS PROTEIN NIFB-RELATED"/>
    <property type="match status" value="1"/>
</dbReference>
<protein>
    <recommendedName>
        <fullName evidence="7">Radical SAM core domain-containing protein</fullName>
    </recommendedName>
</protein>
<dbReference type="GO" id="GO:0046872">
    <property type="term" value="F:metal ion binding"/>
    <property type="evidence" value="ECO:0007669"/>
    <property type="project" value="UniProtKB-KW"/>
</dbReference>
<reference evidence="8" key="1">
    <citation type="journal article" date="2014" name="Front. Microbiol.">
        <title>High frequency of phylogenetically diverse reductive dehalogenase-homologous genes in deep subseafloor sedimentary metagenomes.</title>
        <authorList>
            <person name="Kawai M."/>
            <person name="Futagami T."/>
            <person name="Toyoda A."/>
            <person name="Takaki Y."/>
            <person name="Nishi S."/>
            <person name="Hori S."/>
            <person name="Arai W."/>
            <person name="Tsubouchi T."/>
            <person name="Morono Y."/>
            <person name="Uchiyama I."/>
            <person name="Ito T."/>
            <person name="Fujiyama A."/>
            <person name="Inagaki F."/>
            <person name="Takami H."/>
        </authorList>
    </citation>
    <scope>NUCLEOTIDE SEQUENCE</scope>
    <source>
        <strain evidence="8">Expedition CK06-06</strain>
    </source>
</reference>
<evidence type="ECO:0000256" key="2">
    <source>
        <dbReference type="ARBA" id="ARBA00022485"/>
    </source>
</evidence>
<dbReference type="InterPro" id="IPR013785">
    <property type="entry name" value="Aldolase_TIM"/>
</dbReference>
<feature type="non-terminal residue" evidence="8">
    <location>
        <position position="1"/>
    </location>
</feature>
<dbReference type="Pfam" id="PF04055">
    <property type="entry name" value="Radical_SAM"/>
    <property type="match status" value="1"/>
</dbReference>
<name>X1U4S7_9ZZZZ</name>
<feature type="non-terminal residue" evidence="8">
    <location>
        <position position="227"/>
    </location>
</feature>
<evidence type="ECO:0000256" key="4">
    <source>
        <dbReference type="ARBA" id="ARBA00022723"/>
    </source>
</evidence>
<comment type="caution">
    <text evidence="8">The sequence shown here is derived from an EMBL/GenBank/DDBJ whole genome shotgun (WGS) entry which is preliminary data.</text>
</comment>
<dbReference type="SFLD" id="SFLDG01067">
    <property type="entry name" value="SPASM/twitch_domain_containing"/>
    <property type="match status" value="1"/>
</dbReference>
<gene>
    <name evidence="8" type="ORF">S12H4_54720</name>
</gene>
<feature type="domain" description="Radical SAM core" evidence="7">
    <location>
        <begin position="27"/>
        <end position="227"/>
    </location>
</feature>
<evidence type="ECO:0000256" key="6">
    <source>
        <dbReference type="ARBA" id="ARBA00023014"/>
    </source>
</evidence>
<dbReference type="InterPro" id="IPR058240">
    <property type="entry name" value="rSAM_sf"/>
</dbReference>
<keyword evidence="3" id="KW-0949">S-adenosyl-L-methionine</keyword>
<dbReference type="Gene3D" id="3.20.20.70">
    <property type="entry name" value="Aldolase class I"/>
    <property type="match status" value="1"/>
</dbReference>
<keyword evidence="4" id="KW-0479">Metal-binding</keyword>
<dbReference type="AlphaFoldDB" id="X1U4S7"/>
<dbReference type="CDD" id="cd01335">
    <property type="entry name" value="Radical_SAM"/>
    <property type="match status" value="1"/>
</dbReference>
<keyword evidence="2" id="KW-0004">4Fe-4S</keyword>
<dbReference type="SUPFAM" id="SSF102114">
    <property type="entry name" value="Radical SAM enzymes"/>
    <property type="match status" value="1"/>
</dbReference>
<evidence type="ECO:0000259" key="7">
    <source>
        <dbReference type="PROSITE" id="PS51918"/>
    </source>
</evidence>
<dbReference type="EMBL" id="BARW01035015">
    <property type="protein sequence ID" value="GAJ12563.1"/>
    <property type="molecule type" value="Genomic_DNA"/>
</dbReference>
<proteinExistence type="predicted"/>
<keyword evidence="5" id="KW-0408">Iron</keyword>
<dbReference type="PROSITE" id="PS51918">
    <property type="entry name" value="RADICAL_SAM"/>
    <property type="match status" value="1"/>
</dbReference>
<evidence type="ECO:0000256" key="5">
    <source>
        <dbReference type="ARBA" id="ARBA00023004"/>
    </source>
</evidence>
<evidence type="ECO:0000256" key="1">
    <source>
        <dbReference type="ARBA" id="ARBA00001966"/>
    </source>
</evidence>